<dbReference type="EMBL" id="VHSH01000003">
    <property type="protein sequence ID" value="TQV80700.1"/>
    <property type="molecule type" value="Genomic_DNA"/>
</dbReference>
<organism evidence="1 2">
    <name type="scientific">Denitrobaculum tricleocarpae</name>
    <dbReference type="NCBI Taxonomy" id="2591009"/>
    <lineage>
        <taxon>Bacteria</taxon>
        <taxon>Pseudomonadati</taxon>
        <taxon>Pseudomonadota</taxon>
        <taxon>Alphaproteobacteria</taxon>
        <taxon>Rhodospirillales</taxon>
        <taxon>Rhodospirillaceae</taxon>
        <taxon>Denitrobaculum</taxon>
    </lineage>
</organism>
<proteinExistence type="predicted"/>
<dbReference type="RefSeq" id="WP_142896414.1">
    <property type="nucleotide sequence ID" value="NZ_ML660054.1"/>
</dbReference>
<accession>A0A545TU02</accession>
<comment type="caution">
    <text evidence="1">The sequence shown here is derived from an EMBL/GenBank/DDBJ whole genome shotgun (WGS) entry which is preliminary data.</text>
</comment>
<reference evidence="1 2" key="1">
    <citation type="submission" date="2019-06" db="EMBL/GenBank/DDBJ databases">
        <title>Whole genome sequence for Rhodospirillaceae sp. R148.</title>
        <authorList>
            <person name="Wang G."/>
        </authorList>
    </citation>
    <scope>NUCLEOTIDE SEQUENCE [LARGE SCALE GENOMIC DNA]</scope>
    <source>
        <strain evidence="1 2">R148</strain>
    </source>
</reference>
<name>A0A545TU02_9PROT</name>
<keyword evidence="2" id="KW-1185">Reference proteome</keyword>
<sequence>MLRMSVLGACLLGLTACDPSTQAMMTGASLVSLAHTKKTLGDHFNTWAFDKDCSTLQYVNGEEYCIEFEDEEAKMPPEKVLHCYRTLGGVSCYREPDKSASAQTRVY</sequence>
<evidence type="ECO:0008006" key="3">
    <source>
        <dbReference type="Google" id="ProtNLM"/>
    </source>
</evidence>
<gene>
    <name evidence="1" type="ORF">FKG95_11120</name>
</gene>
<evidence type="ECO:0000313" key="1">
    <source>
        <dbReference type="EMBL" id="TQV80700.1"/>
    </source>
</evidence>
<protein>
    <recommendedName>
        <fullName evidence="3">Lipoprotein</fullName>
    </recommendedName>
</protein>
<dbReference type="Proteomes" id="UP000315252">
    <property type="component" value="Unassembled WGS sequence"/>
</dbReference>
<dbReference type="OrthoDB" id="7362049at2"/>
<evidence type="ECO:0000313" key="2">
    <source>
        <dbReference type="Proteomes" id="UP000315252"/>
    </source>
</evidence>
<dbReference type="PROSITE" id="PS51257">
    <property type="entry name" value="PROKAR_LIPOPROTEIN"/>
    <property type="match status" value="1"/>
</dbReference>
<dbReference type="AlphaFoldDB" id="A0A545TU02"/>